<name>A0A9Q1JH71_9CARY</name>
<dbReference type="Proteomes" id="UP001153076">
    <property type="component" value="Unassembled WGS sequence"/>
</dbReference>
<evidence type="ECO:0000313" key="5">
    <source>
        <dbReference type="Proteomes" id="UP001153076"/>
    </source>
</evidence>
<dbReference type="GO" id="GO:0016298">
    <property type="term" value="F:lipase activity"/>
    <property type="evidence" value="ECO:0007669"/>
    <property type="project" value="InterPro"/>
</dbReference>
<feature type="signal peptide" evidence="3">
    <location>
        <begin position="1"/>
        <end position="21"/>
    </location>
</feature>
<dbReference type="CDD" id="cd01837">
    <property type="entry name" value="SGNH_plant_lipase_like"/>
    <property type="match status" value="1"/>
</dbReference>
<evidence type="ECO:0000313" key="4">
    <source>
        <dbReference type="EMBL" id="KAJ8422494.1"/>
    </source>
</evidence>
<dbReference type="InterPro" id="IPR044552">
    <property type="entry name" value="GLIP1-5/GLL25"/>
</dbReference>
<dbReference type="OrthoDB" id="1600564at2759"/>
<evidence type="ECO:0000256" key="3">
    <source>
        <dbReference type="SAM" id="SignalP"/>
    </source>
</evidence>
<feature type="chain" id="PRO_5040443591" description="GDSL esterase/lipase 6" evidence="3">
    <location>
        <begin position="22"/>
        <end position="369"/>
    </location>
</feature>
<comment type="caution">
    <text evidence="4">The sequence shown here is derived from an EMBL/GenBank/DDBJ whole genome shotgun (WGS) entry which is preliminary data.</text>
</comment>
<proteinExistence type="inferred from homology"/>
<evidence type="ECO:0000256" key="2">
    <source>
        <dbReference type="ARBA" id="ARBA00022729"/>
    </source>
</evidence>
<dbReference type="PANTHER" id="PTHR45966:SF35">
    <property type="entry name" value="GDSL LIPASE_ESTERASE, SGNH HYDROLASE SUPERFAMILY"/>
    <property type="match status" value="1"/>
</dbReference>
<dbReference type="InterPro" id="IPR035669">
    <property type="entry name" value="SGNH_plant_lipase-like"/>
</dbReference>
<reference evidence="4" key="1">
    <citation type="submission" date="2022-04" db="EMBL/GenBank/DDBJ databases">
        <title>Carnegiea gigantea Genome sequencing and assembly v2.</title>
        <authorList>
            <person name="Copetti D."/>
            <person name="Sanderson M.J."/>
            <person name="Burquez A."/>
            <person name="Wojciechowski M.F."/>
        </authorList>
    </citation>
    <scope>NUCLEOTIDE SEQUENCE</scope>
    <source>
        <strain evidence="4">SGP5-SGP5p</strain>
        <tissue evidence="4">Aerial part</tissue>
    </source>
</reference>
<organism evidence="4 5">
    <name type="scientific">Carnegiea gigantea</name>
    <dbReference type="NCBI Taxonomy" id="171969"/>
    <lineage>
        <taxon>Eukaryota</taxon>
        <taxon>Viridiplantae</taxon>
        <taxon>Streptophyta</taxon>
        <taxon>Embryophyta</taxon>
        <taxon>Tracheophyta</taxon>
        <taxon>Spermatophyta</taxon>
        <taxon>Magnoliopsida</taxon>
        <taxon>eudicotyledons</taxon>
        <taxon>Gunneridae</taxon>
        <taxon>Pentapetalae</taxon>
        <taxon>Caryophyllales</taxon>
        <taxon>Cactineae</taxon>
        <taxon>Cactaceae</taxon>
        <taxon>Cactoideae</taxon>
        <taxon>Echinocereeae</taxon>
        <taxon>Carnegiea</taxon>
    </lineage>
</organism>
<dbReference type="GO" id="GO:0006629">
    <property type="term" value="P:lipid metabolic process"/>
    <property type="evidence" value="ECO:0007669"/>
    <property type="project" value="InterPro"/>
</dbReference>
<dbReference type="PROSITE" id="PS01098">
    <property type="entry name" value="LIPASE_GDSL_SER"/>
    <property type="match status" value="1"/>
</dbReference>
<dbReference type="InterPro" id="IPR036514">
    <property type="entry name" value="SGNH_hydro_sf"/>
</dbReference>
<comment type="similarity">
    <text evidence="1">Belongs to the 'GDSL' lipolytic enzyme family.</text>
</comment>
<dbReference type="PANTHER" id="PTHR45966">
    <property type="entry name" value="GDSL-LIKE LIPASE/ACYLHYDROLASE"/>
    <property type="match status" value="1"/>
</dbReference>
<dbReference type="EMBL" id="JAKOGI010002241">
    <property type="protein sequence ID" value="KAJ8422494.1"/>
    <property type="molecule type" value="Genomic_DNA"/>
</dbReference>
<dbReference type="Pfam" id="PF00657">
    <property type="entry name" value="Lipase_GDSL"/>
    <property type="match status" value="1"/>
</dbReference>
<dbReference type="SUPFAM" id="SSF52266">
    <property type="entry name" value="SGNH hydrolase"/>
    <property type="match status" value="1"/>
</dbReference>
<evidence type="ECO:0000256" key="1">
    <source>
        <dbReference type="ARBA" id="ARBA00008668"/>
    </source>
</evidence>
<dbReference type="AlphaFoldDB" id="A0A9Q1JH71"/>
<dbReference type="Gene3D" id="3.40.50.1110">
    <property type="entry name" value="SGNH hydrolase"/>
    <property type="match status" value="1"/>
</dbReference>
<protein>
    <recommendedName>
        <fullName evidence="6">GDSL esterase/lipase 6</fullName>
    </recommendedName>
</protein>
<dbReference type="InterPro" id="IPR008265">
    <property type="entry name" value="Lipase_GDSL_AS"/>
</dbReference>
<keyword evidence="2 3" id="KW-0732">Signal</keyword>
<keyword evidence="5" id="KW-1185">Reference proteome</keyword>
<sequence length="369" mass="41498">MANFVLLSLHFISFFVRVVVPHSYNVPALFIFGDSIFDAGNNHFKKNCTVQADFSPYGLNFFHHPTGRFTNGRTVVDFIAQFLGLGFQKPYLQVEMELRSQSRKHYPSNGINFASAGSGVLQETNRGLDVMPLQVQVQQFQALIHQNQINVNLIQNSLFLLESGSNDIFNYFLPFGTQKLDQDKYMQAMLAEVERFITQIYELGARRIAIFSLGPMGCAPARALLPEAPLNKCFGKMNRMIKEYNIALEKLVSDLPVKFPGLRGVYGAVYTMVQQFRGTPKRYGFVEVSSACCGNGPLGGTIQCGKEGYTLCKNPNRFLFWDYLHPTEHTCKLLAKALWGGGQVQIRPFNLTTLVSLKTHDKPPPFLVN</sequence>
<accession>A0A9Q1JH71</accession>
<dbReference type="InterPro" id="IPR001087">
    <property type="entry name" value="GDSL"/>
</dbReference>
<evidence type="ECO:0008006" key="6">
    <source>
        <dbReference type="Google" id="ProtNLM"/>
    </source>
</evidence>
<gene>
    <name evidence="4" type="ORF">Cgig2_000563</name>
</gene>